<dbReference type="RefSeq" id="WP_241368215.1">
    <property type="nucleotide sequence ID" value="NZ_JAKZFC010000001.1"/>
</dbReference>
<organism evidence="6 7">
    <name type="scientific">Solibacillus palustris</name>
    <dbReference type="NCBI Taxonomy" id="2908203"/>
    <lineage>
        <taxon>Bacteria</taxon>
        <taxon>Bacillati</taxon>
        <taxon>Bacillota</taxon>
        <taxon>Bacilli</taxon>
        <taxon>Bacillales</taxon>
        <taxon>Caryophanaceae</taxon>
        <taxon>Solibacillus</taxon>
    </lineage>
</organism>
<dbReference type="EMBL" id="JAKZFC010000001">
    <property type="protein sequence ID" value="MCH7321181.1"/>
    <property type="molecule type" value="Genomic_DNA"/>
</dbReference>
<reference evidence="6 7" key="1">
    <citation type="submission" date="2022-03" db="EMBL/GenBank/DDBJ databases">
        <authorList>
            <person name="Jo J.-H."/>
            <person name="Im W.-T."/>
        </authorList>
    </citation>
    <scope>NUCLEOTIDE SEQUENCE [LARGE SCALE GENOMIC DNA]</scope>
    <source>
        <strain evidence="6 7">MA9</strain>
    </source>
</reference>
<evidence type="ECO:0000256" key="2">
    <source>
        <dbReference type="PROSITE-ProRule" id="PRU00169"/>
    </source>
</evidence>
<dbReference type="InterPro" id="IPR008207">
    <property type="entry name" value="Sig_transdc_His_kin_Hpt_dom"/>
</dbReference>
<accession>A0ABS9UA19</accession>
<comment type="caution">
    <text evidence="6">The sequence shown here is derived from an EMBL/GenBank/DDBJ whole genome shotgun (WGS) entry which is preliminary data.</text>
</comment>
<dbReference type="EC" id="2.7.7.65" evidence="6"/>
<sequence length="542" mass="62769">MDTLKYQQLIYKQMLEKFKTWSEQEFITEREIYSFLHNLKGTAGTIGLDDFSQIANEKLHLLDETSNNKWIKTEWKAFLSTLIEGIHFYQTNANPLNEDTQLAIPNHTLNQELILVIDDDIIFISYMKRVLEKNGYTVIIAYNEKRGLELIYELKPAIVFLDIMLPDGNGFSILQTLKKVKKDRMFVTIISANDCKANHVKAYELGALDFIPKPIDEKILISYVTNRLAFKKELEHSIIIDELTQVYNRKFLESQFEYLIQQYNRNQTPFSVVILDLDYFKKVNDTYGHLVGDEVLKGFSALVMELKREQDIFCRYGGEEFVMLLPQTSVQDAYSLIEKIRQAMVKKDFTANGVKFNVTFSAGLIEANACLLHPKKMLEKADQALYEAKQSGRDRSVIFDNIADVVTKKVNIKIIVIDDVSIIRNMVANYFKNWTMNENYEIEVMEFSNGLSFLNSNWYEPNSKYIVLLDGLMPNMDGIEVLKKIREEHTSNEVIVSMLTGRKGNEHVVEALKNGANDYIVKPFNITDVSNRIQNLINRMFM</sequence>
<feature type="modified residue" description="4-aspartylphosphate" evidence="2">
    <location>
        <position position="162"/>
    </location>
</feature>
<evidence type="ECO:0000256" key="1">
    <source>
        <dbReference type="PROSITE-ProRule" id="PRU00110"/>
    </source>
</evidence>
<feature type="modified residue" description="4-aspartylphosphate" evidence="2">
    <location>
        <position position="470"/>
    </location>
</feature>
<dbReference type="PROSITE" id="PS50110">
    <property type="entry name" value="RESPONSE_REGULATORY"/>
    <property type="match status" value="2"/>
</dbReference>
<keyword evidence="2" id="KW-0597">Phosphoprotein</keyword>
<name>A0ABS9UA19_9BACL</name>
<keyword evidence="6" id="KW-0808">Transferase</keyword>
<dbReference type="CDD" id="cd00156">
    <property type="entry name" value="REC"/>
    <property type="match status" value="1"/>
</dbReference>
<dbReference type="GO" id="GO:0052621">
    <property type="term" value="F:diguanylate cyclase activity"/>
    <property type="evidence" value="ECO:0007669"/>
    <property type="project" value="UniProtKB-EC"/>
</dbReference>
<feature type="domain" description="HPt" evidence="5">
    <location>
        <begin position="1"/>
        <end position="96"/>
    </location>
</feature>
<dbReference type="InterPro" id="IPR050469">
    <property type="entry name" value="Diguanylate_Cyclase"/>
</dbReference>
<keyword evidence="6" id="KW-0548">Nucleotidyltransferase</keyword>
<evidence type="ECO:0000313" key="7">
    <source>
        <dbReference type="Proteomes" id="UP001316087"/>
    </source>
</evidence>
<dbReference type="SUPFAM" id="SSF47226">
    <property type="entry name" value="Histidine-containing phosphotransfer domain, HPT domain"/>
    <property type="match status" value="1"/>
</dbReference>
<dbReference type="Gene3D" id="3.30.70.270">
    <property type="match status" value="1"/>
</dbReference>
<dbReference type="Pfam" id="PF00990">
    <property type="entry name" value="GGDEF"/>
    <property type="match status" value="1"/>
</dbReference>
<dbReference type="Proteomes" id="UP001316087">
    <property type="component" value="Unassembled WGS sequence"/>
</dbReference>
<feature type="domain" description="GGDEF" evidence="4">
    <location>
        <begin position="268"/>
        <end position="401"/>
    </location>
</feature>
<proteinExistence type="predicted"/>
<dbReference type="InterPro" id="IPR029787">
    <property type="entry name" value="Nucleotide_cyclase"/>
</dbReference>
<dbReference type="NCBIfam" id="TIGR00254">
    <property type="entry name" value="GGDEF"/>
    <property type="match status" value="1"/>
</dbReference>
<dbReference type="SMART" id="SM00267">
    <property type="entry name" value="GGDEF"/>
    <property type="match status" value="1"/>
</dbReference>
<dbReference type="SUPFAM" id="SSF55073">
    <property type="entry name" value="Nucleotide cyclase"/>
    <property type="match status" value="1"/>
</dbReference>
<dbReference type="PROSITE" id="PS50887">
    <property type="entry name" value="GGDEF"/>
    <property type="match status" value="1"/>
</dbReference>
<keyword evidence="7" id="KW-1185">Reference proteome</keyword>
<dbReference type="InterPro" id="IPR011006">
    <property type="entry name" value="CheY-like_superfamily"/>
</dbReference>
<gene>
    <name evidence="6" type="ORF">LZ480_04685</name>
</gene>
<dbReference type="InterPro" id="IPR043128">
    <property type="entry name" value="Rev_trsase/Diguanyl_cyclase"/>
</dbReference>
<dbReference type="PANTHER" id="PTHR45138">
    <property type="entry name" value="REGULATORY COMPONENTS OF SENSORY TRANSDUCTION SYSTEM"/>
    <property type="match status" value="1"/>
</dbReference>
<protein>
    <submittedName>
        <fullName evidence="6">Diguanylate cyclase</fullName>
        <ecNumber evidence="6">2.7.7.65</ecNumber>
    </submittedName>
</protein>
<evidence type="ECO:0000259" key="5">
    <source>
        <dbReference type="PROSITE" id="PS50894"/>
    </source>
</evidence>
<feature type="domain" description="Response regulatory" evidence="3">
    <location>
        <begin position="113"/>
        <end position="228"/>
    </location>
</feature>
<dbReference type="PANTHER" id="PTHR45138:SF9">
    <property type="entry name" value="DIGUANYLATE CYCLASE DGCM-RELATED"/>
    <property type="match status" value="1"/>
</dbReference>
<evidence type="ECO:0000313" key="6">
    <source>
        <dbReference type="EMBL" id="MCH7321181.1"/>
    </source>
</evidence>
<dbReference type="Pfam" id="PF00072">
    <property type="entry name" value="Response_reg"/>
    <property type="match status" value="2"/>
</dbReference>
<dbReference type="SUPFAM" id="SSF52172">
    <property type="entry name" value="CheY-like"/>
    <property type="match status" value="2"/>
</dbReference>
<dbReference type="PROSITE" id="PS50894">
    <property type="entry name" value="HPT"/>
    <property type="match status" value="1"/>
</dbReference>
<feature type="modified residue" description="Phosphohistidine" evidence="1">
    <location>
        <position position="37"/>
    </location>
</feature>
<dbReference type="InterPro" id="IPR001789">
    <property type="entry name" value="Sig_transdc_resp-reg_receiver"/>
</dbReference>
<dbReference type="Gene3D" id="3.40.50.2300">
    <property type="match status" value="2"/>
</dbReference>
<dbReference type="CDD" id="cd01949">
    <property type="entry name" value="GGDEF"/>
    <property type="match status" value="1"/>
</dbReference>
<feature type="domain" description="Response regulatory" evidence="3">
    <location>
        <begin position="413"/>
        <end position="537"/>
    </location>
</feature>
<evidence type="ECO:0000259" key="3">
    <source>
        <dbReference type="PROSITE" id="PS50110"/>
    </source>
</evidence>
<dbReference type="InterPro" id="IPR000160">
    <property type="entry name" value="GGDEF_dom"/>
</dbReference>
<evidence type="ECO:0000259" key="4">
    <source>
        <dbReference type="PROSITE" id="PS50887"/>
    </source>
</evidence>
<dbReference type="SMART" id="SM00448">
    <property type="entry name" value="REC"/>
    <property type="match status" value="2"/>
</dbReference>
<dbReference type="InterPro" id="IPR036641">
    <property type="entry name" value="HPT_dom_sf"/>
</dbReference>